<dbReference type="EMBL" id="LAZR01036421">
    <property type="protein sequence ID" value="KKL24881.1"/>
    <property type="molecule type" value="Genomic_DNA"/>
</dbReference>
<dbReference type="AlphaFoldDB" id="A0A0F9E4P6"/>
<gene>
    <name evidence="2" type="ORF">LCGC14_2410900</name>
</gene>
<evidence type="ECO:0000313" key="2">
    <source>
        <dbReference type="EMBL" id="KKL24881.1"/>
    </source>
</evidence>
<sequence length="109" mass="12021">MISSDFIRLLADLGGLGVLALFLVIGGLLARAGIGLLREQVLPLVRNHLEHMEVSYDRLAASLDKHADAIDNMQQVQGAHATALETHNELTRALIERLPKNHKVKRLLD</sequence>
<keyword evidence="1" id="KW-0812">Transmembrane</keyword>
<name>A0A0F9E4P6_9ZZZZ</name>
<protein>
    <submittedName>
        <fullName evidence="2">Uncharacterized protein</fullName>
    </submittedName>
</protein>
<reference evidence="2" key="1">
    <citation type="journal article" date="2015" name="Nature">
        <title>Complex archaea that bridge the gap between prokaryotes and eukaryotes.</title>
        <authorList>
            <person name="Spang A."/>
            <person name="Saw J.H."/>
            <person name="Jorgensen S.L."/>
            <person name="Zaremba-Niedzwiedzka K."/>
            <person name="Martijn J."/>
            <person name="Lind A.E."/>
            <person name="van Eijk R."/>
            <person name="Schleper C."/>
            <person name="Guy L."/>
            <person name="Ettema T.J."/>
        </authorList>
    </citation>
    <scope>NUCLEOTIDE SEQUENCE</scope>
</reference>
<proteinExistence type="predicted"/>
<accession>A0A0F9E4P6</accession>
<keyword evidence="1" id="KW-1133">Transmembrane helix</keyword>
<keyword evidence="1" id="KW-0472">Membrane</keyword>
<comment type="caution">
    <text evidence="2">The sequence shown here is derived from an EMBL/GenBank/DDBJ whole genome shotgun (WGS) entry which is preliminary data.</text>
</comment>
<feature type="transmembrane region" description="Helical" evidence="1">
    <location>
        <begin position="6"/>
        <end position="30"/>
    </location>
</feature>
<organism evidence="2">
    <name type="scientific">marine sediment metagenome</name>
    <dbReference type="NCBI Taxonomy" id="412755"/>
    <lineage>
        <taxon>unclassified sequences</taxon>
        <taxon>metagenomes</taxon>
        <taxon>ecological metagenomes</taxon>
    </lineage>
</organism>
<evidence type="ECO:0000256" key="1">
    <source>
        <dbReference type="SAM" id="Phobius"/>
    </source>
</evidence>